<evidence type="ECO:0000313" key="3">
    <source>
        <dbReference type="Proteomes" id="UP000694240"/>
    </source>
</evidence>
<sequence length="606" mass="69787">MPKTLLPPFHHLSLREARIIIIIMTQYVTRRSQIPGSRFTPSNLELINYLRRKKEKGKSSSFIPDMDVYEEVPWLLQHERHFRSKENEWYYFVTRRNRTVGGFTWRSTAKTSIYKDGVTVGYMRSLAFSLDGMATGWVMHEFFLNHSGKEKVVLCRIRFTLRDDNSQYAPRFESRVIGQPQPPRREEAAREDGLTLVENKKNNLYVGIASGSCPREDVSDLSAQRQQLRRQYSNYAMNGNMEQHHDFGFCGQFLGVQKQHEFWGQETNPSHSVQAMEVQQWNKYYDLLYHQGMVPVTQGMMEHQDFGFYAPLGGFLAQNHHSLVPMETQQDIESQQRKNTCLDLDVFENLAAQQQQHYLRQASNVSVTQQGMMAHQDFSFYASQCLGGDLAQNHHSVVPTETPQGMEPQQQQKICLDPRVVENLKAQQQQKYLMEDSKFSGTQQGMIKHQEFGSSSESSGGDLAQNHLLVVPLETQQGMEPQQQENIVENQTTDPSYLTHGQKQQHCEQDTNLPINKRTDEPHRSTTSSFSHNELIQQSLGEMDEMANFEKWAQQDLGDLDDLANFGNVEWAQQLGENTPEEEAELQAELGNCKTTASLFNYFCPM</sequence>
<dbReference type="Pfam" id="PF02365">
    <property type="entry name" value="NAM"/>
    <property type="match status" value="1"/>
</dbReference>
<protein>
    <submittedName>
        <fullName evidence="2">NAC domain</fullName>
    </submittedName>
</protein>
<dbReference type="PANTHER" id="PTHR31719:SF43">
    <property type="entry name" value="NAC TRANSCRIPTION FACTOR 56"/>
    <property type="match status" value="1"/>
</dbReference>
<proteinExistence type="predicted"/>
<dbReference type="InterPro" id="IPR003441">
    <property type="entry name" value="NAC-dom"/>
</dbReference>
<dbReference type="PANTHER" id="PTHR31719">
    <property type="entry name" value="NAC TRANSCRIPTION FACTOR 56"/>
    <property type="match status" value="1"/>
</dbReference>
<dbReference type="PROSITE" id="PS51005">
    <property type="entry name" value="NAC"/>
    <property type="match status" value="1"/>
</dbReference>
<name>A0A8T1Z140_9BRAS</name>
<organism evidence="2 3">
    <name type="scientific">Arabidopsis thaliana x Arabidopsis arenosa</name>
    <dbReference type="NCBI Taxonomy" id="1240361"/>
    <lineage>
        <taxon>Eukaryota</taxon>
        <taxon>Viridiplantae</taxon>
        <taxon>Streptophyta</taxon>
        <taxon>Embryophyta</taxon>
        <taxon>Tracheophyta</taxon>
        <taxon>Spermatophyta</taxon>
        <taxon>Magnoliopsida</taxon>
        <taxon>eudicotyledons</taxon>
        <taxon>Gunneridae</taxon>
        <taxon>Pentapetalae</taxon>
        <taxon>rosids</taxon>
        <taxon>malvids</taxon>
        <taxon>Brassicales</taxon>
        <taxon>Brassicaceae</taxon>
        <taxon>Camelineae</taxon>
        <taxon>Arabidopsis</taxon>
    </lineage>
</organism>
<dbReference type="GO" id="GO:0003677">
    <property type="term" value="F:DNA binding"/>
    <property type="evidence" value="ECO:0007669"/>
    <property type="project" value="InterPro"/>
</dbReference>
<dbReference type="Proteomes" id="UP000694240">
    <property type="component" value="Chromosome 11"/>
</dbReference>
<gene>
    <name evidence="2" type="ORF">ISN45_Aa06g031510</name>
</gene>
<feature type="domain" description="NAC" evidence="1">
    <location>
        <begin position="33"/>
        <end position="160"/>
    </location>
</feature>
<reference evidence="2 3" key="1">
    <citation type="submission" date="2020-12" db="EMBL/GenBank/DDBJ databases">
        <title>Concerted genomic and epigenomic changes stabilize Arabidopsis allopolyploids.</title>
        <authorList>
            <person name="Chen Z."/>
        </authorList>
    </citation>
    <scope>NUCLEOTIDE SEQUENCE [LARGE SCALE GENOMIC DNA]</scope>
    <source>
        <strain evidence="2">Allo738</strain>
        <tissue evidence="2">Leaf</tissue>
    </source>
</reference>
<dbReference type="EMBL" id="JAEFBK010000011">
    <property type="protein sequence ID" value="KAG7552555.1"/>
    <property type="molecule type" value="Genomic_DNA"/>
</dbReference>
<evidence type="ECO:0000259" key="1">
    <source>
        <dbReference type="PROSITE" id="PS51005"/>
    </source>
</evidence>
<keyword evidence="3" id="KW-1185">Reference proteome</keyword>
<dbReference type="GO" id="GO:0006355">
    <property type="term" value="P:regulation of DNA-templated transcription"/>
    <property type="evidence" value="ECO:0007669"/>
    <property type="project" value="InterPro"/>
</dbReference>
<comment type="caution">
    <text evidence="2">The sequence shown here is derived from an EMBL/GenBank/DDBJ whole genome shotgun (WGS) entry which is preliminary data.</text>
</comment>
<evidence type="ECO:0000313" key="2">
    <source>
        <dbReference type="EMBL" id="KAG7552555.1"/>
    </source>
</evidence>
<accession>A0A8T1Z140</accession>
<dbReference type="AlphaFoldDB" id="A0A8T1Z140"/>